<dbReference type="GO" id="GO:0005525">
    <property type="term" value="F:GTP binding"/>
    <property type="evidence" value="ECO:0007669"/>
    <property type="project" value="UniProtKB-KW"/>
</dbReference>
<feature type="compositionally biased region" description="Acidic residues" evidence="17">
    <location>
        <begin position="985"/>
        <end position="1006"/>
    </location>
</feature>
<feature type="compositionally biased region" description="Acidic residues" evidence="17">
    <location>
        <begin position="585"/>
        <end position="597"/>
    </location>
</feature>
<feature type="region of interest" description="Disordered" evidence="17">
    <location>
        <begin position="1"/>
        <end position="30"/>
    </location>
</feature>
<keyword evidence="4" id="KW-0934">Plastid</keyword>
<evidence type="ECO:0000313" key="20">
    <source>
        <dbReference type="Proteomes" id="UP001289374"/>
    </source>
</evidence>
<evidence type="ECO:0000256" key="1">
    <source>
        <dbReference type="ARBA" id="ARBA00001946"/>
    </source>
</evidence>
<dbReference type="EMBL" id="JACGWL010000002">
    <property type="protein sequence ID" value="KAK4407022.1"/>
    <property type="molecule type" value="Genomic_DNA"/>
</dbReference>
<evidence type="ECO:0000256" key="6">
    <source>
        <dbReference type="ARBA" id="ARBA00022723"/>
    </source>
</evidence>
<dbReference type="PANTHER" id="PTHR10903">
    <property type="entry name" value="GTPASE, IMAP FAMILY MEMBER-RELATED"/>
    <property type="match status" value="1"/>
</dbReference>
<dbReference type="Pfam" id="PF04548">
    <property type="entry name" value="AIG1"/>
    <property type="match status" value="1"/>
</dbReference>
<evidence type="ECO:0000256" key="8">
    <source>
        <dbReference type="ARBA" id="ARBA00022801"/>
    </source>
</evidence>
<dbReference type="InterPro" id="IPR045058">
    <property type="entry name" value="GIMA/IAN/Toc"/>
</dbReference>
<keyword evidence="20" id="KW-1185">Reference proteome</keyword>
<evidence type="ECO:0000256" key="3">
    <source>
        <dbReference type="ARBA" id="ARBA00022528"/>
    </source>
</evidence>
<feature type="region of interest" description="Disordered" evidence="17">
    <location>
        <begin position="501"/>
        <end position="541"/>
    </location>
</feature>
<evidence type="ECO:0000256" key="13">
    <source>
        <dbReference type="ARBA" id="ARBA00023134"/>
    </source>
</evidence>
<evidence type="ECO:0000256" key="10">
    <source>
        <dbReference type="ARBA" id="ARBA00022842"/>
    </source>
</evidence>
<comment type="similarity">
    <text evidence="16">Belongs to the TRAFAC class TrmE-Era-EngA-EngB-Septin-like GTPase superfamily. AIG1/Toc34/Toc159-like paraseptin GTPase family. TOC159 subfamily.</text>
</comment>
<keyword evidence="12" id="KW-1133">Transmembrane helix</keyword>
<comment type="caution">
    <text evidence="19">The sequence shown here is derived from an EMBL/GenBank/DDBJ whole genome shotgun (WGS) entry which is preliminary data.</text>
</comment>
<evidence type="ECO:0000256" key="15">
    <source>
        <dbReference type="ARBA" id="ARBA00023766"/>
    </source>
</evidence>
<evidence type="ECO:0000256" key="7">
    <source>
        <dbReference type="ARBA" id="ARBA00022741"/>
    </source>
</evidence>
<dbReference type="InterPro" id="IPR027417">
    <property type="entry name" value="P-loop_NTPase"/>
</dbReference>
<feature type="compositionally biased region" description="Low complexity" evidence="17">
    <location>
        <begin position="15"/>
        <end position="29"/>
    </location>
</feature>
<keyword evidence="2" id="KW-0813">Transport</keyword>
<accession>A0AAE1X8V1</accession>
<dbReference type="PROSITE" id="PS51720">
    <property type="entry name" value="G_AIG1"/>
    <property type="match status" value="1"/>
</dbReference>
<evidence type="ECO:0000256" key="5">
    <source>
        <dbReference type="ARBA" id="ARBA00022692"/>
    </source>
</evidence>
<keyword evidence="6" id="KW-0479">Metal-binding</keyword>
<evidence type="ECO:0000313" key="19">
    <source>
        <dbReference type="EMBL" id="KAK4407022.1"/>
    </source>
</evidence>
<feature type="compositionally biased region" description="Acidic residues" evidence="17">
    <location>
        <begin position="521"/>
        <end position="539"/>
    </location>
</feature>
<feature type="region of interest" description="Disordered" evidence="17">
    <location>
        <begin position="397"/>
        <end position="422"/>
    </location>
</feature>
<reference evidence="19" key="1">
    <citation type="submission" date="2020-06" db="EMBL/GenBank/DDBJ databases">
        <authorList>
            <person name="Li T."/>
            <person name="Hu X."/>
            <person name="Zhang T."/>
            <person name="Song X."/>
            <person name="Zhang H."/>
            <person name="Dai N."/>
            <person name="Sheng W."/>
            <person name="Hou X."/>
            <person name="Wei L."/>
        </authorList>
    </citation>
    <scope>NUCLEOTIDE SEQUENCE</scope>
    <source>
        <strain evidence="19">K16</strain>
        <tissue evidence="19">Leaf</tissue>
    </source>
</reference>
<evidence type="ECO:0000259" key="18">
    <source>
        <dbReference type="PROSITE" id="PS51720"/>
    </source>
</evidence>
<protein>
    <submittedName>
        <fullName evidence="19">Translocase of chloroplast, chloroplastic</fullName>
    </submittedName>
</protein>
<evidence type="ECO:0000256" key="12">
    <source>
        <dbReference type="ARBA" id="ARBA00022989"/>
    </source>
</evidence>
<feature type="region of interest" description="Disordered" evidence="17">
    <location>
        <begin position="557"/>
        <end position="599"/>
    </location>
</feature>
<sequence length="1325" mass="141342">MDPKEATAYPVSEASSGYTTSSSPPYSDSFETETLLNKTVGFNYYSGSNGKGTVSEDEDYASGKEEFETGLDNPVLDEGKAIGEGNYDASAKLESLPVSGVMVNDDDDVGKASKDVEGGENVVWGDSEDGLAVAGSEEDKVSGFGGFDGKGESLDLADKLGVNSNEVVVEKSDEVVDGNEGKVVVEEVEINEGESEKEGKSGSLSIGDEVDEAKVREQPEAALVEQEVSEVVDKDDVKLTPEGYSVIESIQVDVAGPGVAVVGETEENGVVPDKPEEKEVVDVAAIEPGKTEVVSLVDVAPMPEGDSVVDTIQVDVPNPELVVGGTEENGAAANELEANEVTEEVGLGDVKLTPAGDSVVDTIQVGMVGPGVAIVGETEENGVKIEGVEVPLQLVGGSTGSGNGVNEEVSTGEVGADNPRFEPAAESSKDVLESKTLEPEHYVVGDENGEKSDAGTVVDLVNGVHESQKVMIRSRMTNGVHGGVPAQNDGLADRVSEELELTASAEPKTALNPQEIREVGDEIDEEVHPEDSTSDEDTDGMIFGSSEAAKKFIEDLERESGGDSHTGADSSFEQSQRLDGQIVTDSEEEGDTDDEGDGKELFDSAALAALLKAATGADSDGGSITITSQDGSRLFSVERPAGLGSSLRSLRPAPRPTRPNLFSPAPASGGESEDNLSEEEKKKLEKLQQIRVKFLRLVHRLGLSPEESVAAQVLYRLALLGGRQGIQTFSLDAAKRMALQLEAGESDDLDFSVDILVLGKSGVGKSATINSIFGEEKAPIDPFETGTASAKEISGLVDGVKVRIVDTPGLKSSVMEQGFNRSVLYSVKKFTKKSSPDVVLYVDRLDAQSRDLNDLPLLKTVTSALGSSIWRSAIVTLTHAASAPPDGPSGSPLSYEVFVSQRSHVVQQSIGHAVGDLRMMSPSLMNPVSLVENHPSCRKNREGQKILPNAVWFSSSRTTYSYMLSSMLQSRAHPKLPSDQGGENVDSDIDLDDLSDSDQEEEDEYDQLPPFKPLKKAQLAKLSREQRKAYFEEYDYRDDADSGAAAPVAVPLPDMALPPSFDGDNPAYRYRFLEPTSQFLARPVLDSHGWDHDCGYDGVNLEHSLAIANRFPLAYTVQITKDKKDFTISLDSSISAKHGENMSSMAGFDIQSMGKQLAYIVRAETKVKNLKKNKAAGGLSFTFLGENVVPGVKIEDEITLGKQYVLVGSAGAVRSQHDTAYGANFELQRRELDYPIGQVQSTLSMSIIKWRGDLALGFNSLAQFSIGRNSKVAVRAGINNKLSGQVTVRTSSSEHLSLALAAIIPTALSIYKKLFPTAGEKYSIY</sequence>
<keyword evidence="8" id="KW-0378">Hydrolase</keyword>
<comment type="subcellular location">
    <subcellularLocation>
        <location evidence="15">Plastid</location>
        <location evidence="15">Chloroplast outer membrane</location>
        <topology evidence="15">Single-pass membrane protein</topology>
    </subcellularLocation>
</comment>
<evidence type="ECO:0000256" key="4">
    <source>
        <dbReference type="ARBA" id="ARBA00022640"/>
    </source>
</evidence>
<proteinExistence type="inferred from homology"/>
<dbReference type="Pfam" id="PF11886">
    <property type="entry name" value="TOC159_MAD"/>
    <property type="match status" value="1"/>
</dbReference>
<feature type="region of interest" description="Disordered" evidence="17">
    <location>
        <begin position="645"/>
        <end position="680"/>
    </location>
</feature>
<feature type="region of interest" description="Disordered" evidence="17">
    <location>
        <begin position="104"/>
        <end position="127"/>
    </location>
</feature>
<evidence type="ECO:0000256" key="16">
    <source>
        <dbReference type="ARBA" id="ARBA00023775"/>
    </source>
</evidence>
<dbReference type="InterPro" id="IPR024283">
    <property type="entry name" value="TOC159_MAD"/>
</dbReference>
<name>A0AAE1X8V1_9LAMI</name>
<reference evidence="19" key="2">
    <citation type="journal article" date="2024" name="Plant">
        <title>Genomic evolution and insights into agronomic trait innovations of Sesamum species.</title>
        <authorList>
            <person name="Miao H."/>
            <person name="Wang L."/>
            <person name="Qu L."/>
            <person name="Liu H."/>
            <person name="Sun Y."/>
            <person name="Le M."/>
            <person name="Wang Q."/>
            <person name="Wei S."/>
            <person name="Zheng Y."/>
            <person name="Lin W."/>
            <person name="Duan Y."/>
            <person name="Cao H."/>
            <person name="Xiong S."/>
            <person name="Wang X."/>
            <person name="Wei L."/>
            <person name="Li C."/>
            <person name="Ma Q."/>
            <person name="Ju M."/>
            <person name="Zhao R."/>
            <person name="Li G."/>
            <person name="Mu C."/>
            <person name="Tian Q."/>
            <person name="Mei H."/>
            <person name="Zhang T."/>
            <person name="Gao T."/>
            <person name="Zhang H."/>
        </authorList>
    </citation>
    <scope>NUCLEOTIDE SEQUENCE</scope>
    <source>
        <strain evidence="19">K16</strain>
    </source>
</reference>
<dbReference type="SUPFAM" id="SSF52540">
    <property type="entry name" value="P-loop containing nucleoside triphosphate hydrolases"/>
    <property type="match status" value="1"/>
</dbReference>
<keyword evidence="5" id="KW-0812">Transmembrane</keyword>
<dbReference type="FunFam" id="3.40.50.300:FF:000413">
    <property type="entry name" value="Translocase of chloroplast 120, chloroplastic"/>
    <property type="match status" value="1"/>
</dbReference>
<evidence type="ECO:0000256" key="2">
    <source>
        <dbReference type="ARBA" id="ARBA00022448"/>
    </source>
</evidence>
<keyword evidence="14" id="KW-0472">Membrane</keyword>
<dbReference type="PANTHER" id="PTHR10903:SF120">
    <property type="entry name" value="TRANSLOCASE OF CHLOROPLAST 159, CHLOROPLASTIC"/>
    <property type="match status" value="1"/>
</dbReference>
<dbReference type="InterPro" id="IPR006703">
    <property type="entry name" value="G_AIG1"/>
</dbReference>
<keyword evidence="13" id="KW-0342">GTP-binding</keyword>
<evidence type="ECO:0000256" key="11">
    <source>
        <dbReference type="ARBA" id="ARBA00022927"/>
    </source>
</evidence>
<dbReference type="GO" id="GO:0046872">
    <property type="term" value="F:metal ion binding"/>
    <property type="evidence" value="ECO:0007669"/>
    <property type="project" value="UniProtKB-KW"/>
</dbReference>
<keyword evidence="9" id="KW-1002">Plastid outer membrane</keyword>
<comment type="cofactor">
    <cofactor evidence="1">
        <name>Mg(2+)</name>
        <dbReference type="ChEBI" id="CHEBI:18420"/>
    </cofactor>
</comment>
<keyword evidence="7" id="KW-0547">Nucleotide-binding</keyword>
<feature type="region of interest" description="Disordered" evidence="17">
    <location>
        <begin position="45"/>
        <end position="81"/>
    </location>
</feature>
<feature type="compositionally biased region" description="Polar residues" evidence="17">
    <location>
        <begin position="567"/>
        <end position="578"/>
    </location>
</feature>
<keyword evidence="11" id="KW-0653">Protein transport</keyword>
<evidence type="ECO:0000256" key="17">
    <source>
        <dbReference type="SAM" id="MobiDB-lite"/>
    </source>
</evidence>
<organism evidence="19 20">
    <name type="scientific">Sesamum angolense</name>
    <dbReference type="NCBI Taxonomy" id="2727404"/>
    <lineage>
        <taxon>Eukaryota</taxon>
        <taxon>Viridiplantae</taxon>
        <taxon>Streptophyta</taxon>
        <taxon>Embryophyta</taxon>
        <taxon>Tracheophyta</taxon>
        <taxon>Spermatophyta</taxon>
        <taxon>Magnoliopsida</taxon>
        <taxon>eudicotyledons</taxon>
        <taxon>Gunneridae</taxon>
        <taxon>Pentapetalae</taxon>
        <taxon>asterids</taxon>
        <taxon>lamiids</taxon>
        <taxon>Lamiales</taxon>
        <taxon>Pedaliaceae</taxon>
        <taxon>Sesamum</taxon>
    </lineage>
</organism>
<dbReference type="Gene3D" id="3.40.50.300">
    <property type="entry name" value="P-loop containing nucleotide triphosphate hydrolases"/>
    <property type="match status" value="1"/>
</dbReference>
<dbReference type="GO" id="GO:0015031">
    <property type="term" value="P:protein transport"/>
    <property type="evidence" value="ECO:0007669"/>
    <property type="project" value="UniProtKB-KW"/>
</dbReference>
<evidence type="ECO:0000256" key="9">
    <source>
        <dbReference type="ARBA" id="ARBA00022805"/>
    </source>
</evidence>
<keyword evidence="10" id="KW-0460">Magnesium</keyword>
<feature type="region of interest" description="Disordered" evidence="17">
    <location>
        <begin position="972"/>
        <end position="1008"/>
    </location>
</feature>
<feature type="domain" description="AIG1-type G" evidence="18">
    <location>
        <begin position="750"/>
        <end position="986"/>
    </location>
</feature>
<keyword evidence="3" id="KW-0150">Chloroplast</keyword>
<gene>
    <name evidence="19" type="ORF">Sango_0283200</name>
</gene>
<dbReference type="GO" id="GO:0009707">
    <property type="term" value="C:chloroplast outer membrane"/>
    <property type="evidence" value="ECO:0007669"/>
    <property type="project" value="UniProtKB-SubCell"/>
</dbReference>
<feature type="region of interest" description="Disordered" evidence="17">
    <location>
        <begin position="189"/>
        <end position="210"/>
    </location>
</feature>
<dbReference type="Proteomes" id="UP001289374">
    <property type="component" value="Unassembled WGS sequence"/>
</dbReference>
<evidence type="ECO:0000256" key="14">
    <source>
        <dbReference type="ARBA" id="ARBA00023136"/>
    </source>
</evidence>
<dbReference type="GO" id="GO:0045036">
    <property type="term" value="P:protein targeting to chloroplast"/>
    <property type="evidence" value="ECO:0007669"/>
    <property type="project" value="TreeGrafter"/>
</dbReference>
<dbReference type="GO" id="GO:0016787">
    <property type="term" value="F:hydrolase activity"/>
    <property type="evidence" value="ECO:0007669"/>
    <property type="project" value="UniProtKB-KW"/>
</dbReference>